<dbReference type="AlphaFoldDB" id="A0A3D9FWF3"/>
<organism evidence="1 2">
    <name type="scientific">Flavobacterium cutihirudinis</name>
    <dbReference type="NCBI Taxonomy" id="1265740"/>
    <lineage>
        <taxon>Bacteria</taxon>
        <taxon>Pseudomonadati</taxon>
        <taxon>Bacteroidota</taxon>
        <taxon>Flavobacteriia</taxon>
        <taxon>Flavobacteriales</taxon>
        <taxon>Flavobacteriaceae</taxon>
        <taxon>Flavobacterium</taxon>
    </lineage>
</organism>
<sequence length="175" mass="21015">MISCERKEPNFSEEMIEKLALRDNEKDGQHVFIPYGFSDVYLMTNHDEIFMTTENGLYASYKLFYSKKYKSFKTFLETFLAEDFVFDQNSRLIIEKKFKLNKKVQKEYVQLGFEKFLKKYSEPSYKKGEFELKKAIIGSDEYSTISYILYLNRYDISFDDIHVRSTIIKREDSFK</sequence>
<evidence type="ECO:0000313" key="1">
    <source>
        <dbReference type="EMBL" id="RED25073.1"/>
    </source>
</evidence>
<evidence type="ECO:0000313" key="2">
    <source>
        <dbReference type="Proteomes" id="UP000257004"/>
    </source>
</evidence>
<accession>A0A3D9FWF3</accession>
<keyword evidence="2" id="KW-1185">Reference proteome</keyword>
<dbReference type="Proteomes" id="UP000257004">
    <property type="component" value="Unassembled WGS sequence"/>
</dbReference>
<reference evidence="1 2" key="1">
    <citation type="submission" date="2018-07" db="EMBL/GenBank/DDBJ databases">
        <title>Genomic Encyclopedia of Archaeal and Bacterial Type Strains, Phase II (KMG-II): from individual species to whole genera.</title>
        <authorList>
            <person name="Goeker M."/>
        </authorList>
    </citation>
    <scope>NUCLEOTIDE SEQUENCE [LARGE SCALE GENOMIC DNA]</scope>
    <source>
        <strain evidence="1 2">DSM 25795</strain>
    </source>
</reference>
<proteinExistence type="predicted"/>
<gene>
    <name evidence="1" type="ORF">BD847_1816</name>
</gene>
<protein>
    <submittedName>
        <fullName evidence="1">Uncharacterized protein</fullName>
    </submittedName>
</protein>
<name>A0A3D9FWF3_9FLAO</name>
<comment type="caution">
    <text evidence="1">The sequence shown here is derived from an EMBL/GenBank/DDBJ whole genome shotgun (WGS) entry which is preliminary data.</text>
</comment>
<dbReference type="EMBL" id="QRDQ01000008">
    <property type="protein sequence ID" value="RED25073.1"/>
    <property type="molecule type" value="Genomic_DNA"/>
</dbReference>